<dbReference type="AlphaFoldDB" id="A0AA86SH27"/>
<protein>
    <submittedName>
        <fullName evidence="1">Uncharacterized protein</fullName>
    </submittedName>
</protein>
<dbReference type="EMBL" id="OY731402">
    <property type="protein sequence ID" value="CAJ1958432.1"/>
    <property type="molecule type" value="Genomic_DNA"/>
</dbReference>
<dbReference type="Gramene" id="rna-AYBTSS11_LOCUS17737">
    <property type="protein sequence ID" value="CAJ1958432.1"/>
    <property type="gene ID" value="gene-AYBTSS11_LOCUS17737"/>
</dbReference>
<sequence>MLQSLPPATFSFPRHGITNHNLLRPFPLSCSLLRRHQCSRLRPFAGAQSRGRSGGIRFELGFPYRSFGCAVIDGHFEALNS</sequence>
<evidence type="ECO:0000313" key="2">
    <source>
        <dbReference type="Proteomes" id="UP001189624"/>
    </source>
</evidence>
<organism evidence="1 2">
    <name type="scientific">Sphenostylis stenocarpa</name>
    <dbReference type="NCBI Taxonomy" id="92480"/>
    <lineage>
        <taxon>Eukaryota</taxon>
        <taxon>Viridiplantae</taxon>
        <taxon>Streptophyta</taxon>
        <taxon>Embryophyta</taxon>
        <taxon>Tracheophyta</taxon>
        <taxon>Spermatophyta</taxon>
        <taxon>Magnoliopsida</taxon>
        <taxon>eudicotyledons</taxon>
        <taxon>Gunneridae</taxon>
        <taxon>Pentapetalae</taxon>
        <taxon>rosids</taxon>
        <taxon>fabids</taxon>
        <taxon>Fabales</taxon>
        <taxon>Fabaceae</taxon>
        <taxon>Papilionoideae</taxon>
        <taxon>50 kb inversion clade</taxon>
        <taxon>NPAAA clade</taxon>
        <taxon>indigoferoid/millettioid clade</taxon>
        <taxon>Phaseoleae</taxon>
        <taxon>Sphenostylis</taxon>
    </lineage>
</organism>
<gene>
    <name evidence="1" type="ORF">AYBTSS11_LOCUS17737</name>
</gene>
<reference evidence="1" key="1">
    <citation type="submission" date="2023-10" db="EMBL/GenBank/DDBJ databases">
        <authorList>
            <person name="Domelevo Entfellner J.-B."/>
        </authorList>
    </citation>
    <scope>NUCLEOTIDE SEQUENCE</scope>
</reference>
<keyword evidence="2" id="KW-1185">Reference proteome</keyword>
<proteinExistence type="predicted"/>
<accession>A0AA86SH27</accession>
<evidence type="ECO:0000313" key="1">
    <source>
        <dbReference type="EMBL" id="CAJ1958432.1"/>
    </source>
</evidence>
<name>A0AA86SH27_9FABA</name>
<dbReference type="Proteomes" id="UP001189624">
    <property type="component" value="Chromosome 5"/>
</dbReference>